<evidence type="ECO:0000256" key="2">
    <source>
        <dbReference type="ARBA" id="ARBA00023125"/>
    </source>
</evidence>
<evidence type="ECO:0000313" key="7">
    <source>
        <dbReference type="EnsemblMetazoa" id="tetur31g00840.1"/>
    </source>
</evidence>
<name>T1L184_TETUR</name>
<organism evidence="7 8">
    <name type="scientific">Tetranychus urticae</name>
    <name type="common">Two-spotted spider mite</name>
    <dbReference type="NCBI Taxonomy" id="32264"/>
    <lineage>
        <taxon>Eukaryota</taxon>
        <taxon>Metazoa</taxon>
        <taxon>Ecdysozoa</taxon>
        <taxon>Arthropoda</taxon>
        <taxon>Chelicerata</taxon>
        <taxon>Arachnida</taxon>
        <taxon>Acari</taxon>
        <taxon>Acariformes</taxon>
        <taxon>Trombidiformes</taxon>
        <taxon>Prostigmata</taxon>
        <taxon>Eleutherengona</taxon>
        <taxon>Raphignathae</taxon>
        <taxon>Tetranychoidea</taxon>
        <taxon>Tetranychidae</taxon>
        <taxon>Tetranychus</taxon>
    </lineage>
</organism>
<feature type="region of interest" description="Disordered" evidence="5">
    <location>
        <begin position="293"/>
        <end position="343"/>
    </location>
</feature>
<dbReference type="eggNOG" id="KOG0381">
    <property type="taxonomic scope" value="Eukaryota"/>
</dbReference>
<dbReference type="InterPro" id="IPR009071">
    <property type="entry name" value="HMG_box_dom"/>
</dbReference>
<feature type="domain" description="HMG box" evidence="6">
    <location>
        <begin position="194"/>
        <end position="262"/>
    </location>
</feature>
<dbReference type="PANTHER" id="PTHR45781">
    <property type="entry name" value="AGAP000281-PA"/>
    <property type="match status" value="1"/>
</dbReference>
<dbReference type="PANTHER" id="PTHR45781:SF1">
    <property type="entry name" value="HMG BOX DOMAIN-CONTAINING PROTEIN"/>
    <property type="match status" value="1"/>
</dbReference>
<dbReference type="PROSITE" id="PS50118">
    <property type="entry name" value="HMG_BOX_2"/>
    <property type="match status" value="1"/>
</dbReference>
<protein>
    <recommendedName>
        <fullName evidence="6">HMG box domain-containing protein</fullName>
    </recommendedName>
</protein>
<dbReference type="HOGENOM" id="CLU_560608_0_0_1"/>
<evidence type="ECO:0000256" key="1">
    <source>
        <dbReference type="ARBA" id="ARBA00004123"/>
    </source>
</evidence>
<evidence type="ECO:0000259" key="6">
    <source>
        <dbReference type="PROSITE" id="PS50118"/>
    </source>
</evidence>
<evidence type="ECO:0000256" key="5">
    <source>
        <dbReference type="SAM" id="MobiDB-lite"/>
    </source>
</evidence>
<dbReference type="EMBL" id="CAEY01000889">
    <property type="status" value="NOT_ANNOTATED_CDS"/>
    <property type="molecule type" value="Genomic_DNA"/>
</dbReference>
<dbReference type="Pfam" id="PF14048">
    <property type="entry name" value="MBD_C"/>
    <property type="match status" value="1"/>
</dbReference>
<accession>T1L184</accession>
<keyword evidence="8" id="KW-1185">Reference proteome</keyword>
<dbReference type="InterPro" id="IPR051365">
    <property type="entry name" value="TOX_HMG-box_domain"/>
</dbReference>
<feature type="compositionally biased region" description="Basic residues" evidence="5">
    <location>
        <begin position="297"/>
        <end position="311"/>
    </location>
</feature>
<sequence>MNGPVTNTEQPGISHLGVYQNCFNKFKDGYDTQNNGQNYFVGSNQVNFDSFSSEGYNDYINTPDAWNSSTAPNYNSYCNQSHQLNPTSPINVSVLQGSEGTGSWSTSFNRYMEERMDDAIGVLQKHAESCSYSPQIDCDVPSLSFPNPSQGNTLNVTPLSVQPHVLNNNKEEDFKPVKVIRKKKTNRKKEPNNNKKSASGYAHFFRERQARIKEENKTASFGEISKIVASEWEALSIDEKAVYKRKAENEKNNQFKDIALNHAMAVAGIKLSVPTFFSLYHIFAFTIMAHKTSKDPKSKKKQRSASSKLRKQPVAIVRSQSRPQTRLQSRRGNNTFTTRTDIGNISPQKPQQLFWYKRLEGLRPTILRSDSCESFDLPDNIKPVGPHIGNDTAFRSVISSLHLNQGPIIGQTTEKSVLDAHPDVFLDPKQPLVETLIISDDDIRTQEEVVNSLRRELALALQDYEKSQYFKVKLATNKVIVNNSKTF</sequence>
<dbReference type="EnsemblMetazoa" id="tetur31g00840.1">
    <property type="protein sequence ID" value="tetur31g00840.1"/>
    <property type="gene ID" value="tetur31g00840"/>
</dbReference>
<evidence type="ECO:0000313" key="8">
    <source>
        <dbReference type="Proteomes" id="UP000015104"/>
    </source>
</evidence>
<keyword evidence="3 4" id="KW-0539">Nucleus</keyword>
<dbReference type="SMART" id="SM00398">
    <property type="entry name" value="HMG"/>
    <property type="match status" value="1"/>
</dbReference>
<reference evidence="8" key="1">
    <citation type="submission" date="2011-08" db="EMBL/GenBank/DDBJ databases">
        <authorList>
            <person name="Rombauts S."/>
        </authorList>
    </citation>
    <scope>NUCLEOTIDE SEQUENCE</scope>
    <source>
        <strain evidence="8">London</strain>
    </source>
</reference>
<dbReference type="InterPro" id="IPR025884">
    <property type="entry name" value="MeCpG-bd_2/3_C_dom"/>
</dbReference>
<feature type="DNA-binding region" description="HMG box" evidence="4">
    <location>
        <begin position="194"/>
        <end position="262"/>
    </location>
</feature>
<dbReference type="AlphaFoldDB" id="T1L184"/>
<dbReference type="Proteomes" id="UP000015104">
    <property type="component" value="Unassembled WGS sequence"/>
</dbReference>
<dbReference type="eggNOG" id="KOG4161">
    <property type="taxonomic scope" value="Eukaryota"/>
</dbReference>
<dbReference type="SUPFAM" id="SSF47095">
    <property type="entry name" value="HMG-box"/>
    <property type="match status" value="1"/>
</dbReference>
<comment type="subcellular location">
    <subcellularLocation>
        <location evidence="1">Nucleus</location>
    </subcellularLocation>
</comment>
<evidence type="ECO:0000256" key="3">
    <source>
        <dbReference type="ARBA" id="ARBA00023242"/>
    </source>
</evidence>
<dbReference type="GO" id="GO:0006357">
    <property type="term" value="P:regulation of transcription by RNA polymerase II"/>
    <property type="evidence" value="ECO:0007669"/>
    <property type="project" value="TreeGrafter"/>
</dbReference>
<dbReference type="Pfam" id="PF09011">
    <property type="entry name" value="HMG_box_2"/>
    <property type="match status" value="1"/>
</dbReference>
<feature type="compositionally biased region" description="Polar residues" evidence="5">
    <location>
        <begin position="318"/>
        <end position="343"/>
    </location>
</feature>
<dbReference type="GO" id="GO:0005634">
    <property type="term" value="C:nucleus"/>
    <property type="evidence" value="ECO:0007669"/>
    <property type="project" value="UniProtKB-SubCell"/>
</dbReference>
<dbReference type="STRING" id="32264.T1L184"/>
<proteinExistence type="predicted"/>
<reference evidence="7" key="2">
    <citation type="submission" date="2015-06" db="UniProtKB">
        <authorList>
            <consortium name="EnsemblMetazoa"/>
        </authorList>
    </citation>
    <scope>IDENTIFICATION</scope>
</reference>
<dbReference type="Gene3D" id="1.10.30.10">
    <property type="entry name" value="High mobility group box domain"/>
    <property type="match status" value="1"/>
</dbReference>
<dbReference type="GO" id="GO:0031490">
    <property type="term" value="F:chromatin DNA binding"/>
    <property type="evidence" value="ECO:0007669"/>
    <property type="project" value="TreeGrafter"/>
</dbReference>
<dbReference type="InterPro" id="IPR036910">
    <property type="entry name" value="HMG_box_dom_sf"/>
</dbReference>
<keyword evidence="2 4" id="KW-0238">DNA-binding</keyword>
<evidence type="ECO:0000256" key="4">
    <source>
        <dbReference type="PROSITE-ProRule" id="PRU00267"/>
    </source>
</evidence>